<accession>A0AAX2RTY9</accession>
<dbReference type="Gene3D" id="3.40.225.10">
    <property type="entry name" value="Class II aldolase/adducin N-terminal domain"/>
    <property type="match status" value="1"/>
</dbReference>
<name>A0AAX2RTY9_BURCE</name>
<evidence type="ECO:0000313" key="5">
    <source>
        <dbReference type="Proteomes" id="UP000298234"/>
    </source>
</evidence>
<protein>
    <submittedName>
        <fullName evidence="4">Class II aldolase/adducin family protein</fullName>
    </submittedName>
</protein>
<dbReference type="GO" id="GO:0016832">
    <property type="term" value="F:aldehyde-lyase activity"/>
    <property type="evidence" value="ECO:0007669"/>
    <property type="project" value="TreeGrafter"/>
</dbReference>
<organism evidence="4 5">
    <name type="scientific">Burkholderia cepacia</name>
    <name type="common">Pseudomonas cepacia</name>
    <dbReference type="NCBI Taxonomy" id="292"/>
    <lineage>
        <taxon>Bacteria</taxon>
        <taxon>Pseudomonadati</taxon>
        <taxon>Pseudomonadota</taxon>
        <taxon>Betaproteobacteria</taxon>
        <taxon>Burkholderiales</taxon>
        <taxon>Burkholderiaceae</taxon>
        <taxon>Burkholderia</taxon>
        <taxon>Burkholderia cepacia complex</taxon>
    </lineage>
</organism>
<dbReference type="InterPro" id="IPR001303">
    <property type="entry name" value="Aldolase_II/adducin_N"/>
</dbReference>
<evidence type="ECO:0000313" key="4">
    <source>
        <dbReference type="EMBL" id="TEU49799.1"/>
    </source>
</evidence>
<evidence type="ECO:0000259" key="3">
    <source>
        <dbReference type="SMART" id="SM01007"/>
    </source>
</evidence>
<dbReference type="GO" id="GO:0046872">
    <property type="term" value="F:metal ion binding"/>
    <property type="evidence" value="ECO:0007669"/>
    <property type="project" value="UniProtKB-KW"/>
</dbReference>
<dbReference type="InterPro" id="IPR050197">
    <property type="entry name" value="Aldolase_class_II_sugar_metab"/>
</dbReference>
<gene>
    <name evidence="4" type="ORF">E3D37_12050</name>
</gene>
<dbReference type="PANTHER" id="PTHR22789:SF0">
    <property type="entry name" value="3-OXO-TETRONATE 4-PHOSPHATE DECARBOXYLASE-RELATED"/>
    <property type="match status" value="1"/>
</dbReference>
<proteinExistence type="predicted"/>
<dbReference type="PANTHER" id="PTHR22789">
    <property type="entry name" value="FUCULOSE PHOSPHATE ALDOLASE"/>
    <property type="match status" value="1"/>
</dbReference>
<dbReference type="GO" id="GO:0019323">
    <property type="term" value="P:pentose catabolic process"/>
    <property type="evidence" value="ECO:0007669"/>
    <property type="project" value="TreeGrafter"/>
</dbReference>
<dbReference type="GO" id="GO:0005829">
    <property type="term" value="C:cytosol"/>
    <property type="evidence" value="ECO:0007669"/>
    <property type="project" value="TreeGrafter"/>
</dbReference>
<dbReference type="SUPFAM" id="SSF53639">
    <property type="entry name" value="AraD/HMP-PK domain-like"/>
    <property type="match status" value="1"/>
</dbReference>
<dbReference type="Pfam" id="PF00596">
    <property type="entry name" value="Aldolase_II"/>
    <property type="match status" value="1"/>
</dbReference>
<comment type="caution">
    <text evidence="4">The sequence shown here is derived from an EMBL/GenBank/DDBJ whole genome shotgun (WGS) entry which is preliminary data.</text>
</comment>
<keyword evidence="2" id="KW-0456">Lyase</keyword>
<dbReference type="EMBL" id="SNSQ01000011">
    <property type="protein sequence ID" value="TEU49799.1"/>
    <property type="molecule type" value="Genomic_DNA"/>
</dbReference>
<feature type="domain" description="Class II aldolase/adducin N-terminal" evidence="3">
    <location>
        <begin position="47"/>
        <end position="233"/>
    </location>
</feature>
<keyword evidence="1" id="KW-0479">Metal-binding</keyword>
<dbReference type="InterPro" id="IPR036409">
    <property type="entry name" value="Aldolase_II/adducin_N_sf"/>
</dbReference>
<evidence type="ECO:0000256" key="2">
    <source>
        <dbReference type="ARBA" id="ARBA00023239"/>
    </source>
</evidence>
<dbReference type="AlphaFoldDB" id="A0AAX2RTY9"/>
<reference evidence="4 5" key="1">
    <citation type="submission" date="2019-03" db="EMBL/GenBank/DDBJ databases">
        <title>Burkholderia cepacia outbreak.</title>
        <authorList>
            <person name="Farzana R."/>
            <person name="Walsh T.R."/>
        </authorList>
    </citation>
    <scope>NUCLEOTIDE SEQUENCE [LARGE SCALE GENOMIC DNA]</scope>
    <source>
        <strain evidence="5">d13</strain>
    </source>
</reference>
<dbReference type="SMART" id="SM01007">
    <property type="entry name" value="Aldolase_II"/>
    <property type="match status" value="1"/>
</dbReference>
<evidence type="ECO:0000256" key="1">
    <source>
        <dbReference type="ARBA" id="ARBA00022723"/>
    </source>
</evidence>
<sequence>MRTCALPVNPKTGRPMCTLHLQAGGAAVAYADDAGRPADAPDPALVEDLVCANRILFDQGIVDAFGHVSVRHDKDPQRFLLARNMAPGTVDVQDIVEFTLDGVPVNAGGRAVYLERFIHGEIYKARPDVQAIVHSHSPTVLPFSVTKRTPLRPVCHMSGFLGAGTPVFEIRETAGDATDLLVRDNALGAALARRLGSAAFVLMRGHGSTVVAPTLKQAVYRAVYAEVNARMQIEALQLGDVVYLSEQEAATACANIETQVERPWALWKQRVQREQHVGAR</sequence>
<dbReference type="Proteomes" id="UP000298234">
    <property type="component" value="Unassembled WGS sequence"/>
</dbReference>